<dbReference type="InterPro" id="IPR050755">
    <property type="entry name" value="TRAFAC_YlqF/YawG_RiboMat"/>
</dbReference>
<feature type="region of interest" description="Disordered" evidence="12">
    <location>
        <begin position="515"/>
        <end position="538"/>
    </location>
</feature>
<dbReference type="PANTHER" id="PTHR11089:SF9">
    <property type="entry name" value="NUCLEOLAR GTP-BINDING PROTEIN 2"/>
    <property type="match status" value="1"/>
</dbReference>
<evidence type="ECO:0000256" key="5">
    <source>
        <dbReference type="ARBA" id="ARBA00022723"/>
    </source>
</evidence>
<dbReference type="InterPro" id="IPR043519">
    <property type="entry name" value="NT_sf"/>
</dbReference>
<dbReference type="Pfam" id="PF02668">
    <property type="entry name" value="TauD"/>
    <property type="match status" value="1"/>
</dbReference>
<dbReference type="InterPro" id="IPR042098">
    <property type="entry name" value="TauD-like_sf"/>
</dbReference>
<dbReference type="STRING" id="34475.A0A4Y9XRC1"/>
<dbReference type="InterPro" id="IPR006073">
    <property type="entry name" value="GTP-bd"/>
</dbReference>
<dbReference type="InterPro" id="IPR003819">
    <property type="entry name" value="TauD/TfdA-like"/>
</dbReference>
<keyword evidence="7" id="KW-0460">Magnesium</keyword>
<feature type="region of interest" description="Disordered" evidence="12">
    <location>
        <begin position="1480"/>
        <end position="1503"/>
    </location>
</feature>
<evidence type="ECO:0000256" key="6">
    <source>
        <dbReference type="ARBA" id="ARBA00022741"/>
    </source>
</evidence>
<dbReference type="InterPro" id="IPR054708">
    <property type="entry name" value="MTPAP-like_central"/>
</dbReference>
<dbReference type="Proteomes" id="UP000298390">
    <property type="component" value="Unassembled WGS sequence"/>
</dbReference>
<evidence type="ECO:0000256" key="4">
    <source>
        <dbReference type="ARBA" id="ARBA00022127"/>
    </source>
</evidence>
<dbReference type="SUPFAM" id="SSF52540">
    <property type="entry name" value="P-loop containing nucleoside triphosphate hydrolases"/>
    <property type="match status" value="1"/>
</dbReference>
<dbReference type="Pfam" id="PF03828">
    <property type="entry name" value="PAP_assoc"/>
    <property type="match status" value="1"/>
</dbReference>
<dbReference type="InterPro" id="IPR002058">
    <property type="entry name" value="PAP_assoc"/>
</dbReference>
<sequence length="1503" mass="167188">MAPSKKPAPSTKTRSSASSEPFIKKVKGENFYRNAKAVGRLKMLNGGKAVRDRDGKIIQAAAFQKGEDETKPGRVQPDRRWFGAWTSLAARQNDPYSVLLRRNKLPMALLDDAQNPNTRKRSHIVETEPFKDTFGPKAQRKKPRIDAGTFDELSKLGAAAAEEAEASKNDGQEGGSEPVASTSADFQQTHADVIEPIYAKGTSRRIYGELYKVIDSSDVILHILDARDPMGTLCESVLEYIRKEKAHKQVVLIINKCDLVPNWVTARYIQHLTPRYPTLAFHASPNHSFGKGSLIQLLRQFSQLHSDKKQISVGFVGYPNVGKSSVINTLKTSKVCTVAPVPGETKVWQYITLTKRIYLIDCPGIVPTSAKDSQTSTVLKGVVRVEALPTPSEHIPALMARVKPVYLARTYGALLDKLARMKGRLLKGGEPDREGVAKILLSDWVRGRIPFFVPPQERPESLNEAEAKKAKRAAAEGKGKQKEQRPLGVKQNLGSIMQKNTFVGDDVRPLEVEGEAVENEGEHEGEHEDDEKETVDAEDAQELSWNDVFKGDAATAPAEATASSADAGEEEEEWNGIQDGDDEEEEEDRPRKEVKKPQASIMGRDKCNRQYSVETHKLLELPRMTIDTVPLPLPPTLDASKFQWFGREVRGVDPSAIDPDSEQFKEIEQLLYKHSVLLFRNAILSPERQYALTKAFDPTSENFGHGNNKIEKDKQNILNRTLRSIPRVPQVQLIGNGTVYDYEGFPEMRLEHASHHTWHKTHLSPEDEAAGYTRFVRWHMDAALYEFQPPRVTTLYGRIVPKGPKQVVRYDDGTGDELEMPLAATAYASGKVMFELLPRELKSVAVRGRVKYAPHPYVWVSTAKAKSTALGMEAEGKEVPPDELPGWEESKIQVTPMLWKNPVTGNLHLQVHPYCVAEIFVDPLSEGARRDGALYPDGAHLTDLKEVRDLLYKMQRPAISPQYVYPHDWHENDLIIFHNRGVLHSVTGTLQPDQIRAYHQCNLAASDSPVGPDEEDIRKWATVPLPESVATTGAGVAVADTAPRANAKKKRTKKVAMEMPEGVSWPWMETLGMTEYESKEQRLHDEIVAYVAYISPTVQEIYARSQVMARIGDVVRRRFPRATMETFGSTALNLYLPDGDIDLAMNLPDEMDHAVKVKTLFVLAGALKYSQITHHTNVTRNARVPVVSFETTPERGSYKCDISINSTGSVKSVSVIARYLDTMPAFRYIVLVIKGYLSRIHLGSAALSGLSSYGIILLVTSFLQRNPKNLPVDDITKPLERESLGRLLMGFLEHYGFDFDYATSVVSVSTGGLLTKASKGWAAENQPNEMLAIEDPLNSDNDVGKSASMIKRVRTAFCEAHKGLQSYPLSMAQTNALGTILGMSPEAIARREMIHKIVDSGSLDRALQEVIIPPEGNVPRRSRNPQPTNGYAPYPTRQYDYNPYYGGYGYGQGYYGAPPAQQSSYGYDEYDYGYGGHGRAYGGHSVTRGHGRSNGRAGRGKPQ</sequence>
<dbReference type="GO" id="GO:0005525">
    <property type="term" value="F:GTP binding"/>
    <property type="evidence" value="ECO:0007669"/>
    <property type="project" value="UniProtKB-KW"/>
</dbReference>
<protein>
    <recommendedName>
        <fullName evidence="4 11">Nucleolar GTP-binding protein 2</fullName>
    </recommendedName>
</protein>
<dbReference type="Gene3D" id="1.10.1410.10">
    <property type="match status" value="1"/>
</dbReference>
<evidence type="ECO:0000256" key="3">
    <source>
        <dbReference type="ARBA" id="ARBA00008593"/>
    </source>
</evidence>
<dbReference type="SUPFAM" id="SSF51197">
    <property type="entry name" value="Clavaminate synthase-like"/>
    <property type="match status" value="1"/>
</dbReference>
<dbReference type="Gene3D" id="1.10.1580.10">
    <property type="match status" value="1"/>
</dbReference>
<dbReference type="Pfam" id="PF08153">
    <property type="entry name" value="NGP1NT"/>
    <property type="match status" value="1"/>
</dbReference>
<feature type="region of interest" description="Disordered" evidence="12">
    <location>
        <begin position="1415"/>
        <end position="1436"/>
    </location>
</feature>
<comment type="subcellular location">
    <subcellularLocation>
        <location evidence="2 11">Nucleus</location>
        <location evidence="2 11">Nucleolus</location>
    </subcellularLocation>
</comment>
<feature type="region of interest" description="Disordered" evidence="12">
    <location>
        <begin position="455"/>
        <end position="493"/>
    </location>
</feature>
<feature type="region of interest" description="Disordered" evidence="12">
    <location>
        <begin position="1"/>
        <end position="21"/>
    </location>
</feature>
<feature type="region of interest" description="Disordered" evidence="12">
    <location>
        <begin position="555"/>
        <end position="602"/>
    </location>
</feature>
<dbReference type="Gene3D" id="3.60.130.10">
    <property type="entry name" value="Clavaminate synthase-like"/>
    <property type="match status" value="1"/>
</dbReference>
<dbReference type="GO" id="GO:0016779">
    <property type="term" value="F:nucleotidyltransferase activity"/>
    <property type="evidence" value="ECO:0007669"/>
    <property type="project" value="UniProtKB-ARBA"/>
</dbReference>
<feature type="compositionally biased region" description="Low complexity" evidence="12">
    <location>
        <begin position="555"/>
        <end position="566"/>
    </location>
</feature>
<evidence type="ECO:0000313" key="14">
    <source>
        <dbReference type="EMBL" id="TFY52626.1"/>
    </source>
</evidence>
<dbReference type="InterPro" id="IPR023179">
    <property type="entry name" value="GTP-bd_ortho_bundle_sf"/>
</dbReference>
<comment type="similarity">
    <text evidence="11">Belongs to the TRAFAC class YlqF/YawG GTPase family. NOG2 subfamily.</text>
</comment>
<feature type="region of interest" description="Disordered" evidence="12">
    <location>
        <begin position="116"/>
        <end position="147"/>
    </location>
</feature>
<keyword evidence="9 11" id="KW-0342">GTP-binding</keyword>
<accession>A0A4Y9XRC1</accession>
<feature type="compositionally biased region" description="Acidic residues" evidence="12">
    <location>
        <begin position="567"/>
        <end position="587"/>
    </location>
</feature>
<evidence type="ECO:0000256" key="12">
    <source>
        <dbReference type="SAM" id="MobiDB-lite"/>
    </source>
</evidence>
<comment type="caution">
    <text evidence="14">The sequence shown here is derived from an EMBL/GenBank/DDBJ whole genome shotgun (WGS) entry which is preliminary data.</text>
</comment>
<dbReference type="Gene3D" id="3.40.50.300">
    <property type="entry name" value="P-loop containing nucleotide triphosphate hydrolases"/>
    <property type="match status" value="1"/>
</dbReference>
<dbReference type="PROSITE" id="PS51721">
    <property type="entry name" value="G_CP"/>
    <property type="match status" value="1"/>
</dbReference>
<evidence type="ECO:0000256" key="11">
    <source>
        <dbReference type="RuleBase" id="RU364023"/>
    </source>
</evidence>
<evidence type="ECO:0000256" key="2">
    <source>
        <dbReference type="ARBA" id="ARBA00004604"/>
    </source>
</evidence>
<dbReference type="Pfam" id="PF01926">
    <property type="entry name" value="MMR_HSR1"/>
    <property type="match status" value="1"/>
</dbReference>
<dbReference type="PRINTS" id="PR00326">
    <property type="entry name" value="GTP1OBG"/>
</dbReference>
<feature type="region of interest" description="Disordered" evidence="12">
    <location>
        <begin position="159"/>
        <end position="183"/>
    </location>
</feature>
<evidence type="ECO:0000256" key="9">
    <source>
        <dbReference type="ARBA" id="ARBA00023134"/>
    </source>
</evidence>
<keyword evidence="5" id="KW-0479">Metal-binding</keyword>
<comment type="function">
    <text evidence="1 11">GTPase that associates with pre-60S ribosomal subunits in the nucleolus and is required for their nuclear export and maturation.</text>
</comment>
<evidence type="ECO:0000313" key="15">
    <source>
        <dbReference type="Proteomes" id="UP000298390"/>
    </source>
</evidence>
<evidence type="ECO:0000256" key="1">
    <source>
        <dbReference type="ARBA" id="ARBA00003892"/>
    </source>
</evidence>
<name>A0A4Y9XRC1_9APHY</name>
<feature type="compositionally biased region" description="Basic residues" evidence="12">
    <location>
        <begin position="1487"/>
        <end position="1503"/>
    </location>
</feature>
<dbReference type="Gene3D" id="3.30.460.10">
    <property type="entry name" value="Beta Polymerase, domain 2"/>
    <property type="match status" value="1"/>
</dbReference>
<dbReference type="GO" id="GO:0010605">
    <property type="term" value="P:negative regulation of macromolecule metabolic process"/>
    <property type="evidence" value="ECO:0007669"/>
    <property type="project" value="UniProtKB-ARBA"/>
</dbReference>
<evidence type="ECO:0000259" key="13">
    <source>
        <dbReference type="PROSITE" id="PS51721"/>
    </source>
</evidence>
<dbReference type="PANTHER" id="PTHR11089">
    <property type="entry name" value="GTP-BINDING PROTEIN-RELATED"/>
    <property type="match status" value="1"/>
</dbReference>
<evidence type="ECO:0000256" key="8">
    <source>
        <dbReference type="ARBA" id="ARBA00023002"/>
    </source>
</evidence>
<dbReference type="CDD" id="cd05402">
    <property type="entry name" value="NT_PAP_TUTase"/>
    <property type="match status" value="1"/>
</dbReference>
<evidence type="ECO:0000256" key="10">
    <source>
        <dbReference type="ARBA" id="ARBA00023242"/>
    </source>
</evidence>
<dbReference type="InterPro" id="IPR030378">
    <property type="entry name" value="G_CP_dom"/>
</dbReference>
<dbReference type="Pfam" id="PF22600">
    <property type="entry name" value="MTPAP-like_central"/>
    <property type="match status" value="1"/>
</dbReference>
<evidence type="ECO:0000256" key="7">
    <source>
        <dbReference type="ARBA" id="ARBA00022842"/>
    </source>
</evidence>
<dbReference type="FunFam" id="3.40.50.300:FF:000559">
    <property type="entry name" value="Nuclear/nucleolar GTPase 2"/>
    <property type="match status" value="1"/>
</dbReference>
<keyword evidence="8" id="KW-0560">Oxidoreductase</keyword>
<feature type="domain" description="CP-type G" evidence="13">
    <location>
        <begin position="207"/>
        <end position="368"/>
    </location>
</feature>
<dbReference type="InterPro" id="IPR024929">
    <property type="entry name" value="GNL2_CP_dom"/>
</dbReference>
<keyword evidence="10 11" id="KW-0539">Nucleus</keyword>
<proteinExistence type="inferred from homology"/>
<gene>
    <name evidence="14" type="ORF">EVJ58_g9907</name>
</gene>
<dbReference type="CDD" id="cd01858">
    <property type="entry name" value="NGP_1"/>
    <property type="match status" value="1"/>
</dbReference>
<dbReference type="GO" id="GO:0016491">
    <property type="term" value="F:oxidoreductase activity"/>
    <property type="evidence" value="ECO:0007669"/>
    <property type="project" value="UniProtKB-KW"/>
</dbReference>
<dbReference type="SUPFAM" id="SSF81631">
    <property type="entry name" value="PAP/OAS1 substrate-binding domain"/>
    <property type="match status" value="1"/>
</dbReference>
<reference evidence="14 15" key="1">
    <citation type="submission" date="2019-01" db="EMBL/GenBank/DDBJ databases">
        <title>Genome sequencing of the rare red list fungi Fomitopsis rosea.</title>
        <authorList>
            <person name="Buettner E."/>
            <person name="Kellner H."/>
        </authorList>
    </citation>
    <scope>NUCLEOTIDE SEQUENCE [LARGE SCALE GENOMIC DNA]</scope>
    <source>
        <strain evidence="14 15">DSM 105464</strain>
    </source>
</reference>
<comment type="similarity">
    <text evidence="3">Belongs to the DNA polymerase type-B-like family.</text>
</comment>
<organism evidence="14 15">
    <name type="scientific">Rhodofomes roseus</name>
    <dbReference type="NCBI Taxonomy" id="34475"/>
    <lineage>
        <taxon>Eukaryota</taxon>
        <taxon>Fungi</taxon>
        <taxon>Dikarya</taxon>
        <taxon>Basidiomycota</taxon>
        <taxon>Agaricomycotina</taxon>
        <taxon>Agaricomycetes</taxon>
        <taxon>Polyporales</taxon>
        <taxon>Rhodofomes</taxon>
    </lineage>
</organism>
<dbReference type="SUPFAM" id="SSF81301">
    <property type="entry name" value="Nucleotidyltransferase"/>
    <property type="match status" value="1"/>
</dbReference>
<dbReference type="InterPro" id="IPR027417">
    <property type="entry name" value="P-loop_NTPase"/>
</dbReference>
<feature type="compositionally biased region" description="Basic and acidic residues" evidence="12">
    <location>
        <begin position="457"/>
        <end position="485"/>
    </location>
</feature>
<dbReference type="GO" id="GO:0046872">
    <property type="term" value="F:metal ion binding"/>
    <property type="evidence" value="ECO:0007669"/>
    <property type="project" value="UniProtKB-KW"/>
</dbReference>
<dbReference type="GO" id="GO:0005730">
    <property type="term" value="C:nucleolus"/>
    <property type="evidence" value="ECO:0007669"/>
    <property type="project" value="UniProtKB-SubCell"/>
</dbReference>
<dbReference type="EMBL" id="SEKV01000945">
    <property type="protein sequence ID" value="TFY52626.1"/>
    <property type="molecule type" value="Genomic_DNA"/>
</dbReference>
<feature type="compositionally biased region" description="Acidic residues" evidence="12">
    <location>
        <begin position="527"/>
        <end position="538"/>
    </location>
</feature>
<dbReference type="InterPro" id="IPR012971">
    <property type="entry name" value="NOG2_N_dom"/>
</dbReference>
<keyword evidence="6 11" id="KW-0547">Nucleotide-binding</keyword>
<feature type="compositionally biased region" description="Polar residues" evidence="12">
    <location>
        <begin position="10"/>
        <end position="19"/>
    </location>
</feature>